<dbReference type="GO" id="GO:0010494">
    <property type="term" value="C:cytoplasmic stress granule"/>
    <property type="evidence" value="ECO:0007669"/>
    <property type="project" value="TreeGrafter"/>
</dbReference>
<organism evidence="5 6">
    <name type="scientific">Tetranychus urticae</name>
    <name type="common">Two-spotted spider mite</name>
    <dbReference type="NCBI Taxonomy" id="32264"/>
    <lineage>
        <taxon>Eukaryota</taxon>
        <taxon>Metazoa</taxon>
        <taxon>Ecdysozoa</taxon>
        <taxon>Arthropoda</taxon>
        <taxon>Chelicerata</taxon>
        <taxon>Arachnida</taxon>
        <taxon>Acari</taxon>
        <taxon>Acariformes</taxon>
        <taxon>Trombidiformes</taxon>
        <taxon>Prostigmata</taxon>
        <taxon>Eleutherengona</taxon>
        <taxon>Raphignathae</taxon>
        <taxon>Tetranychoidea</taxon>
        <taxon>Tetranychidae</taxon>
        <taxon>Tetranychus</taxon>
    </lineage>
</organism>
<dbReference type="CDD" id="cd19857">
    <property type="entry name" value="DSRM_STAU_rpt1"/>
    <property type="match status" value="1"/>
</dbReference>
<dbReference type="GO" id="GO:0003725">
    <property type="term" value="F:double-stranded RNA binding"/>
    <property type="evidence" value="ECO:0007669"/>
    <property type="project" value="TreeGrafter"/>
</dbReference>
<feature type="compositionally biased region" description="Low complexity" evidence="3">
    <location>
        <begin position="361"/>
        <end position="376"/>
    </location>
</feature>
<gene>
    <name evidence="5" type="primary">107368961</name>
</gene>
<evidence type="ECO:0000256" key="2">
    <source>
        <dbReference type="PROSITE-ProRule" id="PRU00266"/>
    </source>
</evidence>
<feature type="domain" description="DRBM" evidence="4">
    <location>
        <begin position="134"/>
        <end position="244"/>
    </location>
</feature>
<feature type="domain" description="DRBM" evidence="4">
    <location>
        <begin position="47"/>
        <end position="110"/>
    </location>
</feature>
<proteinExistence type="predicted"/>
<protein>
    <recommendedName>
        <fullName evidence="4">DRBM domain-containing protein</fullName>
    </recommendedName>
</protein>
<evidence type="ECO:0000313" key="6">
    <source>
        <dbReference type="Proteomes" id="UP000015104"/>
    </source>
</evidence>
<feature type="compositionally biased region" description="Basic residues" evidence="3">
    <location>
        <begin position="379"/>
        <end position="393"/>
    </location>
</feature>
<dbReference type="GO" id="GO:0008298">
    <property type="term" value="P:intracellular mRNA localization"/>
    <property type="evidence" value="ECO:0007669"/>
    <property type="project" value="TreeGrafter"/>
</dbReference>
<dbReference type="EMBL" id="CAEY01000758">
    <property type="status" value="NOT_ANNOTATED_CDS"/>
    <property type="molecule type" value="Genomic_DNA"/>
</dbReference>
<dbReference type="Gene3D" id="3.30.160.20">
    <property type="match status" value="4"/>
</dbReference>
<keyword evidence="1 2" id="KW-0694">RNA-binding</keyword>
<dbReference type="GO" id="GO:0005886">
    <property type="term" value="C:plasma membrane"/>
    <property type="evidence" value="ECO:0007669"/>
    <property type="project" value="TreeGrafter"/>
</dbReference>
<dbReference type="CDD" id="cd19858">
    <property type="entry name" value="DSRM_STAU_rpt2"/>
    <property type="match status" value="1"/>
</dbReference>
<dbReference type="SUPFAM" id="SSF54768">
    <property type="entry name" value="dsRNA-binding domain-like"/>
    <property type="match status" value="4"/>
</dbReference>
<dbReference type="SMART" id="SM00358">
    <property type="entry name" value="DSRM"/>
    <property type="match status" value="4"/>
</dbReference>
<dbReference type="KEGG" id="tut:107368961"/>
<dbReference type="PANTHER" id="PTHR46054">
    <property type="entry name" value="MATERNAL EFFECT PROTEIN STAUFEN"/>
    <property type="match status" value="1"/>
</dbReference>
<dbReference type="GO" id="GO:0043025">
    <property type="term" value="C:neuronal cell body"/>
    <property type="evidence" value="ECO:0007669"/>
    <property type="project" value="TreeGrafter"/>
</dbReference>
<feature type="domain" description="DRBM" evidence="4">
    <location>
        <begin position="464"/>
        <end position="548"/>
    </location>
</feature>
<dbReference type="Pfam" id="PF00035">
    <property type="entry name" value="dsrm"/>
    <property type="match status" value="3"/>
</dbReference>
<dbReference type="OrthoDB" id="10037267at2759"/>
<reference evidence="5" key="2">
    <citation type="submission" date="2015-06" db="UniProtKB">
        <authorList>
            <consortium name="EnsemblMetazoa"/>
        </authorList>
    </citation>
    <scope>IDENTIFICATION</scope>
</reference>
<dbReference type="InterPro" id="IPR014720">
    <property type="entry name" value="dsRBD_dom"/>
</dbReference>
<dbReference type="GO" id="GO:0003729">
    <property type="term" value="F:mRNA binding"/>
    <property type="evidence" value="ECO:0007669"/>
    <property type="project" value="TreeGrafter"/>
</dbReference>
<feature type="region of interest" description="Disordered" evidence="3">
    <location>
        <begin position="419"/>
        <end position="440"/>
    </location>
</feature>
<name>T1KZX2_TETUR</name>
<evidence type="ECO:0000259" key="4">
    <source>
        <dbReference type="PROSITE" id="PS50137"/>
    </source>
</evidence>
<dbReference type="eggNOG" id="KOG3732">
    <property type="taxonomic scope" value="Eukaryota"/>
</dbReference>
<evidence type="ECO:0000313" key="5">
    <source>
        <dbReference type="EnsemblMetazoa" id="tetur29g00400.1"/>
    </source>
</evidence>
<dbReference type="EnsemblMetazoa" id="tetur29g00400.1">
    <property type="protein sequence ID" value="tetur29g00400.1"/>
    <property type="gene ID" value="tetur29g00400"/>
</dbReference>
<dbReference type="FunFam" id="3.30.160.20:FF:000007">
    <property type="entry name" value="Double-stranded RNA-binding protein Staufen homolog 1"/>
    <property type="match status" value="1"/>
</dbReference>
<dbReference type="PANTHER" id="PTHR46054:SF3">
    <property type="entry name" value="MATERNAL EFFECT PROTEIN STAUFEN"/>
    <property type="match status" value="1"/>
</dbReference>
<reference evidence="6" key="1">
    <citation type="submission" date="2011-08" db="EMBL/GenBank/DDBJ databases">
        <authorList>
            <person name="Rombauts S."/>
        </authorList>
    </citation>
    <scope>NUCLEOTIDE SEQUENCE</scope>
    <source>
        <strain evidence="6">London</strain>
    </source>
</reference>
<feature type="compositionally biased region" description="Polar residues" evidence="3">
    <location>
        <begin position="1"/>
        <end position="17"/>
    </location>
</feature>
<keyword evidence="6" id="KW-1185">Reference proteome</keyword>
<dbReference type="GO" id="GO:0098964">
    <property type="term" value="P:anterograde dendritic transport of messenger ribonucleoprotein complex"/>
    <property type="evidence" value="ECO:0007669"/>
    <property type="project" value="TreeGrafter"/>
</dbReference>
<dbReference type="Proteomes" id="UP000015104">
    <property type="component" value="Unassembled WGS sequence"/>
</dbReference>
<feature type="domain" description="DRBM" evidence="4">
    <location>
        <begin position="272"/>
        <end position="339"/>
    </location>
</feature>
<sequence>MISNVNQNTSLSVSSDQKGTEIDAEMTTASNDSNQSENIVNKHKDKSPMCLVNELCRFNSITCRYELIEESGVPHSKIFSVVLKLGDKEEYRANAPSIRKAQHAAASLALVSTKFPLPSPKSERKAARSNSQLTPTVELNVLAMKRREHVQYHVYEQPVRPNHLSNLIPFTSSITSQLPSSNGSHEHHDYRSLYHQRCHLVRGMMTPMYIATVVVGERQFTSKGKTIQIARHAAAEEALKTIRHLPMPTATTINMASSVSSTEVLSDDDSKSPVSMIYEAAMKRKLMVQFEVISESGPSHMPCFIVKCIVGAYSAEGRGVRKKTAKRRAAAAVLAELEEKEPIIENSFQSQSTAGCELDSESTLSVSPSSSSKNGSMNRLKKRKPNSKTKKKRKDGEKLNNCIENLTLKLENTSLVSENDSSSCYQTESETLKSNTSSLKNSTLDSQEAAKFDDKPLKASFSLNSISRLIQLQLAKREGEPRFKFISEIDVENRRKEFTIQCSVNVPKNFRSANAPIVNNELITLGVGSNKKIAKRAAAEEMLRVLGYSSLPPTSSSPSHFSNSLSPVLKMNSVSQQVESVQNCHSIHSNLLQCANTNSALDSVDASSFKNLIDNGKERRVKFLEESQLAETENISKRLEDQTENAQNSPKYGRQIAPGLLFVMSMNQTGYPILMDNNSVDKL</sequence>
<evidence type="ECO:0000256" key="1">
    <source>
        <dbReference type="ARBA" id="ARBA00022884"/>
    </source>
</evidence>
<accession>T1KZX2</accession>
<dbReference type="AlphaFoldDB" id="T1KZX2"/>
<dbReference type="STRING" id="32264.T1KZX2"/>
<dbReference type="HOGENOM" id="CLU_009602_1_0_1"/>
<dbReference type="InterPro" id="IPR051740">
    <property type="entry name" value="DRBM-containing_protein"/>
</dbReference>
<dbReference type="GO" id="GO:0035418">
    <property type="term" value="P:protein localization to synapse"/>
    <property type="evidence" value="ECO:0007669"/>
    <property type="project" value="TreeGrafter"/>
</dbReference>
<dbReference type="GO" id="GO:0007281">
    <property type="term" value="P:germ cell development"/>
    <property type="evidence" value="ECO:0007669"/>
    <property type="project" value="TreeGrafter"/>
</dbReference>
<dbReference type="OMA" id="SITCRYE"/>
<feature type="region of interest" description="Disordered" evidence="3">
    <location>
        <begin position="1"/>
        <end position="20"/>
    </location>
</feature>
<dbReference type="GO" id="GO:0032839">
    <property type="term" value="C:dendrite cytoplasm"/>
    <property type="evidence" value="ECO:0007669"/>
    <property type="project" value="GOC"/>
</dbReference>
<evidence type="ECO:0000256" key="3">
    <source>
        <dbReference type="SAM" id="MobiDB-lite"/>
    </source>
</evidence>
<feature type="region of interest" description="Disordered" evidence="3">
    <location>
        <begin position="359"/>
        <end position="396"/>
    </location>
</feature>
<dbReference type="PROSITE" id="PS50137">
    <property type="entry name" value="DS_RBD"/>
    <property type="match status" value="4"/>
</dbReference>